<dbReference type="SUPFAM" id="SSF53474">
    <property type="entry name" value="alpha/beta-Hydrolases"/>
    <property type="match status" value="1"/>
</dbReference>
<dbReference type="Proteomes" id="UP000297737">
    <property type="component" value="Unassembled WGS sequence"/>
</dbReference>
<feature type="chain" id="PRO_5021344934" evidence="4">
    <location>
        <begin position="28"/>
        <end position="342"/>
    </location>
</feature>
<name>A0A4Y9EQE4_9SPHN</name>
<evidence type="ECO:0000256" key="1">
    <source>
        <dbReference type="ARBA" id="ARBA00022801"/>
    </source>
</evidence>
<dbReference type="EMBL" id="SIHO01000001">
    <property type="protein sequence ID" value="TFU05580.1"/>
    <property type="molecule type" value="Genomic_DNA"/>
</dbReference>
<feature type="signal peptide" evidence="4">
    <location>
        <begin position="1"/>
        <end position="27"/>
    </location>
</feature>
<accession>A0A4Y9EQE4</accession>
<evidence type="ECO:0000313" key="5">
    <source>
        <dbReference type="EMBL" id="TFU05580.1"/>
    </source>
</evidence>
<dbReference type="OrthoDB" id="339159at2"/>
<organism evidence="5 6">
    <name type="scientific">Glacieibacterium arshaanense</name>
    <dbReference type="NCBI Taxonomy" id="2511025"/>
    <lineage>
        <taxon>Bacteria</taxon>
        <taxon>Pseudomonadati</taxon>
        <taxon>Pseudomonadota</taxon>
        <taxon>Alphaproteobacteria</taxon>
        <taxon>Sphingomonadales</taxon>
        <taxon>Sphingosinicellaceae</taxon>
        <taxon>Glacieibacterium</taxon>
    </lineage>
</organism>
<keyword evidence="1 5" id="KW-0378">Hydrolase</keyword>
<proteinExistence type="predicted"/>
<keyword evidence="2" id="KW-0442">Lipid degradation</keyword>
<keyword evidence="4" id="KW-0732">Signal</keyword>
<reference evidence="5 6" key="1">
    <citation type="submission" date="2019-02" db="EMBL/GenBank/DDBJ databases">
        <title>Polymorphobacter sp. isolated from the lake at the Tibet of China.</title>
        <authorList>
            <person name="Li A."/>
        </authorList>
    </citation>
    <scope>NUCLEOTIDE SEQUENCE [LARGE SCALE GENOMIC DNA]</scope>
    <source>
        <strain evidence="5 6">DJ1R-1</strain>
    </source>
</reference>
<dbReference type="GO" id="GO:0016042">
    <property type="term" value="P:lipid catabolic process"/>
    <property type="evidence" value="ECO:0007669"/>
    <property type="project" value="UniProtKB-KW"/>
</dbReference>
<keyword evidence="3" id="KW-0443">Lipid metabolism</keyword>
<evidence type="ECO:0000313" key="6">
    <source>
        <dbReference type="Proteomes" id="UP000297737"/>
    </source>
</evidence>
<comment type="caution">
    <text evidence="5">The sequence shown here is derived from an EMBL/GenBank/DDBJ whole genome shotgun (WGS) entry which is preliminary data.</text>
</comment>
<protein>
    <submittedName>
        <fullName evidence="5">Dienelactone hydrolase</fullName>
    </submittedName>
</protein>
<evidence type="ECO:0000256" key="3">
    <source>
        <dbReference type="ARBA" id="ARBA00023098"/>
    </source>
</evidence>
<evidence type="ECO:0000256" key="2">
    <source>
        <dbReference type="ARBA" id="ARBA00022963"/>
    </source>
</evidence>
<gene>
    <name evidence="5" type="ORF">EUV02_00625</name>
</gene>
<keyword evidence="6" id="KW-1185">Reference proteome</keyword>
<dbReference type="PANTHER" id="PTHR10272:SF0">
    <property type="entry name" value="PLATELET-ACTIVATING FACTOR ACETYLHYDROLASE"/>
    <property type="match status" value="1"/>
</dbReference>
<dbReference type="RefSeq" id="WP_135244304.1">
    <property type="nucleotide sequence ID" value="NZ_SIHO01000001.1"/>
</dbReference>
<dbReference type="GO" id="GO:0003847">
    <property type="term" value="F:1-alkyl-2-acetylglycerophosphocholine esterase activity"/>
    <property type="evidence" value="ECO:0007669"/>
    <property type="project" value="TreeGrafter"/>
</dbReference>
<dbReference type="PANTHER" id="PTHR10272">
    <property type="entry name" value="PLATELET-ACTIVATING FACTOR ACETYLHYDROLASE"/>
    <property type="match status" value="1"/>
</dbReference>
<dbReference type="Gene3D" id="3.40.50.1820">
    <property type="entry name" value="alpha/beta hydrolase"/>
    <property type="match status" value="1"/>
</dbReference>
<evidence type="ECO:0000256" key="4">
    <source>
        <dbReference type="SAM" id="SignalP"/>
    </source>
</evidence>
<sequence length="342" mass="36198">MMMQKFNRKYLAAALFVVAASGTTAQAALPAEPAPIVCDAVWHDNARNRDMPVRIRMPASGAHVPVVLFSHGLGGSVAAGTRWAADWTNAGFAVIHLQHPGSDAGVWEALPQAQRVAALKAAVNAQQLVARLQDVNFAVDTVIAHGKYGDCDLARIDSRRIGLAGHSMGASTVLAAAGQRYQVGTELRSFPDRRIRAFIAFSPSAPPVARAATPGDDLTAAAMAFDHITAPFLSVTGTRDTSPIDPSVTPLSRQLVFRALPKGNAYLLVMDDADHIVLGGGNGEGNALRQTTSADDAGIERVVGQVTTLFWLATLSDSTLALKTLKDLPARALRPGDKWSVR</sequence>
<dbReference type="InterPro" id="IPR029058">
    <property type="entry name" value="AB_hydrolase_fold"/>
</dbReference>
<dbReference type="AlphaFoldDB" id="A0A4Y9EQE4"/>